<gene>
    <name evidence="1" type="ORF">METZ01_LOCUS362075</name>
</gene>
<proteinExistence type="predicted"/>
<organism evidence="1">
    <name type="scientific">marine metagenome</name>
    <dbReference type="NCBI Taxonomy" id="408172"/>
    <lineage>
        <taxon>unclassified sequences</taxon>
        <taxon>metagenomes</taxon>
        <taxon>ecological metagenomes</taxon>
    </lineage>
</organism>
<dbReference type="EMBL" id="UINC01129069">
    <property type="protein sequence ID" value="SVD09221.1"/>
    <property type="molecule type" value="Genomic_DNA"/>
</dbReference>
<name>A0A382SJY3_9ZZZZ</name>
<protein>
    <submittedName>
        <fullName evidence="1">Uncharacterized protein</fullName>
    </submittedName>
</protein>
<sequence>MSRPIYNDVLYKKLLDEKVVEISRTFFGEEYWENKKNHGVLVAYDFIPSNGELKLLETNTNVGIFKEYIPYFDFQALGTFCRRNRYTKIIAVVNSYWYDQRGWGAKTTPSKDFMSLLESMLSGFGVNLELISAPEYPRPIPKIDIDENTFVLRFSFDPESKIDEMAADKNLFIGHIKKAGLSNLLPTSGDNLFEEKYENGLFP</sequence>
<feature type="non-terminal residue" evidence="1">
    <location>
        <position position="203"/>
    </location>
</feature>
<evidence type="ECO:0000313" key="1">
    <source>
        <dbReference type="EMBL" id="SVD09221.1"/>
    </source>
</evidence>
<reference evidence="1" key="1">
    <citation type="submission" date="2018-05" db="EMBL/GenBank/DDBJ databases">
        <authorList>
            <person name="Lanie J.A."/>
            <person name="Ng W.-L."/>
            <person name="Kazmierczak K.M."/>
            <person name="Andrzejewski T.M."/>
            <person name="Davidsen T.M."/>
            <person name="Wayne K.J."/>
            <person name="Tettelin H."/>
            <person name="Glass J.I."/>
            <person name="Rusch D."/>
            <person name="Podicherti R."/>
            <person name="Tsui H.-C.T."/>
            <person name="Winkler M.E."/>
        </authorList>
    </citation>
    <scope>NUCLEOTIDE SEQUENCE</scope>
</reference>
<dbReference type="AlphaFoldDB" id="A0A382SJY3"/>
<accession>A0A382SJY3</accession>